<accession>A0A938B1L8</accession>
<dbReference type="AlphaFoldDB" id="A0A938B1L8"/>
<protein>
    <submittedName>
        <fullName evidence="1">Uncharacterized protein</fullName>
    </submittedName>
</protein>
<gene>
    <name evidence="1" type="ORF">FJZ47_04420</name>
</gene>
<dbReference type="EMBL" id="VGLS01000086">
    <property type="protein sequence ID" value="MBM3223034.1"/>
    <property type="molecule type" value="Genomic_DNA"/>
</dbReference>
<dbReference type="Proteomes" id="UP000712673">
    <property type="component" value="Unassembled WGS sequence"/>
</dbReference>
<sequence length="74" mass="8104">MEKTSLELSQTVEPKARDALARAIGDHLFESFADIPLIVLFNEVVADPKVVADWLYPGTGAGRSTHFHLLKAAQ</sequence>
<organism evidence="1 2">
    <name type="scientific">Tectimicrobiota bacterium</name>
    <dbReference type="NCBI Taxonomy" id="2528274"/>
    <lineage>
        <taxon>Bacteria</taxon>
        <taxon>Pseudomonadati</taxon>
        <taxon>Nitrospinota/Tectimicrobiota group</taxon>
        <taxon>Candidatus Tectimicrobiota</taxon>
    </lineage>
</organism>
<reference evidence="1" key="1">
    <citation type="submission" date="2019-03" db="EMBL/GenBank/DDBJ databases">
        <title>Lake Tanganyika Metagenome-Assembled Genomes (MAGs).</title>
        <authorList>
            <person name="Tran P."/>
        </authorList>
    </citation>
    <scope>NUCLEOTIDE SEQUENCE</scope>
    <source>
        <strain evidence="1">K_DeepCast_65m_m2_066</strain>
    </source>
</reference>
<comment type="caution">
    <text evidence="1">The sequence shown here is derived from an EMBL/GenBank/DDBJ whole genome shotgun (WGS) entry which is preliminary data.</text>
</comment>
<proteinExistence type="predicted"/>
<evidence type="ECO:0000313" key="1">
    <source>
        <dbReference type="EMBL" id="MBM3223034.1"/>
    </source>
</evidence>
<name>A0A938B1L8_UNCTE</name>
<evidence type="ECO:0000313" key="2">
    <source>
        <dbReference type="Proteomes" id="UP000712673"/>
    </source>
</evidence>